<dbReference type="Proteomes" id="UP000256650">
    <property type="component" value="Unassembled WGS sequence"/>
</dbReference>
<name>A0A3D8IB56_9HELI</name>
<dbReference type="OrthoDB" id="9913884at2"/>
<dbReference type="EMBL" id="NXLS01000007">
    <property type="protein sequence ID" value="RDU62370.1"/>
    <property type="molecule type" value="Genomic_DNA"/>
</dbReference>
<organism evidence="3 4">
    <name type="scientific">Helicobacter ganmani</name>
    <dbReference type="NCBI Taxonomy" id="60246"/>
    <lineage>
        <taxon>Bacteria</taxon>
        <taxon>Pseudomonadati</taxon>
        <taxon>Campylobacterota</taxon>
        <taxon>Epsilonproteobacteria</taxon>
        <taxon>Campylobacterales</taxon>
        <taxon>Helicobacteraceae</taxon>
        <taxon>Helicobacter</taxon>
    </lineage>
</organism>
<comment type="caution">
    <text evidence="3">The sequence shown here is derived from an EMBL/GenBank/DDBJ whole genome shotgun (WGS) entry which is preliminary data.</text>
</comment>
<evidence type="ECO:0000313" key="3">
    <source>
        <dbReference type="EMBL" id="RDU62370.1"/>
    </source>
</evidence>
<evidence type="ECO:0000313" key="4">
    <source>
        <dbReference type="Proteomes" id="UP000256650"/>
    </source>
</evidence>
<feature type="coiled-coil region" evidence="1">
    <location>
        <begin position="54"/>
        <end position="111"/>
    </location>
</feature>
<evidence type="ECO:0000256" key="2">
    <source>
        <dbReference type="SAM" id="Phobius"/>
    </source>
</evidence>
<keyword evidence="2" id="KW-1133">Transmembrane helix</keyword>
<keyword evidence="2" id="KW-0812">Transmembrane</keyword>
<protein>
    <submittedName>
        <fullName evidence="3">Uncharacterized protein</fullName>
    </submittedName>
</protein>
<sequence>MNGAKRALEQICKTIESYLELRSKKEMILIFILCFLLGFIGIFSLSFERTKQSLEAKNQKKLHLQKELLDLQESFNAPQDFEDTKSLQDSIHALEQKIAQQDKQKNLLQNQSSIYALTQIADSKNLQDFTLTQENQKILLSAKGKYADFFSFLESLEAQSYSEISSLSLYPNALKQHLEFYLEILLHKQNPLPNRN</sequence>
<dbReference type="RefSeq" id="WP_115551936.1">
    <property type="nucleotide sequence ID" value="NZ_CAOPYK010000009.1"/>
</dbReference>
<feature type="transmembrane region" description="Helical" evidence="2">
    <location>
        <begin position="27"/>
        <end position="47"/>
    </location>
</feature>
<reference evidence="3 4" key="1">
    <citation type="submission" date="2018-04" db="EMBL/GenBank/DDBJ databases">
        <title>Novel Campyloabacter and Helicobacter Species and Strains.</title>
        <authorList>
            <person name="Mannion A.J."/>
            <person name="Shen Z."/>
            <person name="Fox J.G."/>
        </authorList>
    </citation>
    <scope>NUCLEOTIDE SEQUENCE [LARGE SCALE GENOMIC DNA]</scope>
    <source>
        <strain evidence="3 4">MIT 99-5101</strain>
    </source>
</reference>
<proteinExistence type="predicted"/>
<keyword evidence="1" id="KW-0175">Coiled coil</keyword>
<keyword evidence="4" id="KW-1185">Reference proteome</keyword>
<dbReference type="GeneID" id="82536073"/>
<gene>
    <name evidence="3" type="ORF">CQA43_07210</name>
</gene>
<keyword evidence="2" id="KW-0472">Membrane</keyword>
<accession>A0A3D8IB56</accession>
<dbReference type="AlphaFoldDB" id="A0A3D8IB56"/>
<evidence type="ECO:0000256" key="1">
    <source>
        <dbReference type="SAM" id="Coils"/>
    </source>
</evidence>